<protein>
    <submittedName>
        <fullName evidence="2">Uncharacterized protein</fullName>
    </submittedName>
</protein>
<comment type="caution">
    <text evidence="2">The sequence shown here is derived from an EMBL/GenBank/DDBJ whole genome shotgun (WGS) entry which is preliminary data.</text>
</comment>
<keyword evidence="1" id="KW-1133">Transmembrane helix</keyword>
<dbReference type="AlphaFoldDB" id="A0A0G1VE91"/>
<evidence type="ECO:0000256" key="1">
    <source>
        <dbReference type="SAM" id="Phobius"/>
    </source>
</evidence>
<dbReference type="NCBIfam" id="TIGR02532">
    <property type="entry name" value="IV_pilin_GFxxxE"/>
    <property type="match status" value="1"/>
</dbReference>
<keyword evidence="1" id="KW-0472">Membrane</keyword>
<dbReference type="InterPro" id="IPR045584">
    <property type="entry name" value="Pilin-like"/>
</dbReference>
<reference evidence="2 3" key="1">
    <citation type="journal article" date="2015" name="Nature">
        <title>rRNA introns, odd ribosomes, and small enigmatic genomes across a large radiation of phyla.</title>
        <authorList>
            <person name="Brown C.T."/>
            <person name="Hug L.A."/>
            <person name="Thomas B.C."/>
            <person name="Sharon I."/>
            <person name="Castelle C.J."/>
            <person name="Singh A."/>
            <person name="Wilkins M.J."/>
            <person name="Williams K.H."/>
            <person name="Banfield J.F."/>
        </authorList>
    </citation>
    <scope>NUCLEOTIDE SEQUENCE [LARGE SCALE GENOMIC DNA]</scope>
</reference>
<name>A0A0G1VE91_9BACT</name>
<dbReference type="Gene3D" id="3.30.700.10">
    <property type="entry name" value="Glycoprotein, Type 4 Pilin"/>
    <property type="match status" value="1"/>
</dbReference>
<dbReference type="InterPro" id="IPR012902">
    <property type="entry name" value="N_methyl_site"/>
</dbReference>
<evidence type="ECO:0000313" key="2">
    <source>
        <dbReference type="EMBL" id="KKU68340.1"/>
    </source>
</evidence>
<keyword evidence="1" id="KW-0812">Transmembrane</keyword>
<sequence length="161" mass="17372">MQKAFTLIELVVVMGLIAMLGTITTVMLVATLQAAKKASAVSLVKSEGTYVVNIMTQLLKFSTDVTLCGNNSVTFQPRADDSDLAELSCKGAGPYYIASNSASLTSDKVEMTTCTISCDDPDPALVNKVNVSFNLQVKNATFTTEKSTVDFRTEINLRNRE</sequence>
<proteinExistence type="predicted"/>
<accession>A0A0G1VE91</accession>
<organism evidence="2 3">
    <name type="scientific">Candidatus Amesbacteria bacterium GW2011_GWA1_47_20</name>
    <dbReference type="NCBI Taxonomy" id="1618354"/>
    <lineage>
        <taxon>Bacteria</taxon>
        <taxon>Candidatus Amesiibacteriota</taxon>
    </lineage>
</organism>
<dbReference type="Proteomes" id="UP000034565">
    <property type="component" value="Unassembled WGS sequence"/>
</dbReference>
<gene>
    <name evidence="2" type="ORF">UX92_C0021G0002</name>
</gene>
<dbReference type="Pfam" id="PF07963">
    <property type="entry name" value="N_methyl"/>
    <property type="match status" value="1"/>
</dbReference>
<dbReference type="SUPFAM" id="SSF54523">
    <property type="entry name" value="Pili subunits"/>
    <property type="match status" value="1"/>
</dbReference>
<evidence type="ECO:0000313" key="3">
    <source>
        <dbReference type="Proteomes" id="UP000034565"/>
    </source>
</evidence>
<feature type="transmembrane region" description="Helical" evidence="1">
    <location>
        <begin position="7"/>
        <end position="32"/>
    </location>
</feature>
<dbReference type="EMBL" id="LCOA01000021">
    <property type="protein sequence ID" value="KKU68340.1"/>
    <property type="molecule type" value="Genomic_DNA"/>
</dbReference>